<dbReference type="PANTHER" id="PTHR43392:SF2">
    <property type="entry name" value="AAA-TYPE ATPASE FAMILY PROTEIN _ ANKYRIN REPEAT FAMILY PROTEIN"/>
    <property type="match status" value="1"/>
</dbReference>
<dbReference type="SMART" id="SM00382">
    <property type="entry name" value="AAA"/>
    <property type="match status" value="2"/>
</dbReference>
<comment type="caution">
    <text evidence="6">The sequence shown here is derived from an EMBL/GenBank/DDBJ whole genome shotgun (WGS) entry which is preliminary data.</text>
</comment>
<feature type="domain" description="AAA+ ATPase" evidence="5">
    <location>
        <begin position="695"/>
        <end position="831"/>
    </location>
</feature>
<dbReference type="EMBL" id="SJKA01000003">
    <property type="protein sequence ID" value="TCC37320.1"/>
    <property type="molecule type" value="Genomic_DNA"/>
</dbReference>
<feature type="compositionally biased region" description="Basic and acidic residues" evidence="4">
    <location>
        <begin position="1060"/>
        <end position="1082"/>
    </location>
</feature>
<keyword evidence="2" id="KW-0547">Nucleotide-binding</keyword>
<dbReference type="InterPro" id="IPR003959">
    <property type="entry name" value="ATPase_AAA_core"/>
</dbReference>
<evidence type="ECO:0000256" key="2">
    <source>
        <dbReference type="ARBA" id="ARBA00022741"/>
    </source>
</evidence>
<dbReference type="InterPro" id="IPR027417">
    <property type="entry name" value="P-loop_NTPase"/>
</dbReference>
<comment type="similarity">
    <text evidence="1">Belongs to the CbxX/CfxQ family.</text>
</comment>
<evidence type="ECO:0000256" key="1">
    <source>
        <dbReference type="ARBA" id="ARBA00010378"/>
    </source>
</evidence>
<reference evidence="6 7" key="1">
    <citation type="submission" date="2019-02" db="EMBL/GenBank/DDBJ databases">
        <title>Kribbella capetownensis sp. nov. and Kribbella speibonae sp. nov., isolated from soil.</title>
        <authorList>
            <person name="Curtis S.M."/>
            <person name="Norton I."/>
            <person name="Everest G.J."/>
            <person name="Meyers P.R."/>
        </authorList>
    </citation>
    <scope>NUCLEOTIDE SEQUENCE [LARGE SCALE GENOMIC DNA]</scope>
    <source>
        <strain evidence="6 7">DSM 27082</strain>
    </source>
</reference>
<dbReference type="PANTHER" id="PTHR43392">
    <property type="entry name" value="AAA-TYPE ATPASE FAMILY PROTEIN / ANKYRIN REPEAT FAMILY PROTEIN"/>
    <property type="match status" value="1"/>
</dbReference>
<dbReference type="SUPFAM" id="SSF52540">
    <property type="entry name" value="P-loop containing nucleoside triphosphate hydrolases"/>
    <property type="match status" value="2"/>
</dbReference>
<sequence length="1082" mass="118512">MAKLPAELAVLFEGDPAFDVVGAEPPYVVTPEWLDATKAKIADLVDRPTLGRVSASNKYFIEGSPLLVDTFYFVFKSLWPALGILVGGARNLHFLLLNQWREEQQEIDTDIANWRETGASFDIPYPLRRDRDSQEEVIRACREMLDLLTGIPGLEARRKAMASMLDHVLASPELLDLHLTQSRPTVLKRWIEEFGNDDIRQIYPNLSGNPLDLMVYGVNRLQAAYARIAAVTPEAEKSFAEEIAGLLQQIGRTDLPAGLSFSALGPSGTAEVQAALDKAKTRPDPAEWRRRRQAWMIRAVEAGAAYDAREYLAAMYQVGASLNGLPDKAKASKELYMVAGFFRGLRDLHSFRPPKAVPTTIVEAEAPDKLRADVPVAGDPIADLNEMTGLGAVKARVYELVAEAKVAKLRAEAGLRLPKPMGHLVFSGNPGTGKTTVARILAEVYRDLGMLSSGHLVEVGRADLIASYVGQTAPRVTEVVERALGGVLFIDEAYSLFNTSGRDFGREAVATLIQLMETHRDNLVVVMAGYPNEMYSLVESNPGLKSRIRTFVNFPDYSDAELHRIFLQAAEQAGFVLGAGVSEQALATLHKAPRAPGFGNARTVRTLLERIATLQAVRLSTLESPTMEQVRTIERPDVADLTDENLGDLPRHEDPRSELTAMTGLTEVKATVERLAAEAQADVLRSKAGMPPTERSRHMVFTGNPGTGKTTVARLLAEIYRDLGLLGVGHLVETSGNELMGQYVGQTSPKVKRLVEQALGGVLFIDEAYTLADARGYGADALATLIKLMEEHREDLVVVLAGYTEPMEGLFLQNPGLRSRVPTTLEFPDYSSPELQEIFQYLSGKAGYLLADGVVERVGSLLDRIRHMAEFGNGRDVRNLFEATVSEQAVRIGALTDPSVDQLRELTPADVPADWQAKKAAGAVGSRSGSSQRYGADLAPHALRVLAPQLQLGQLDGGGRCRGQSGVRFGHHGRTALRGRRDGQVRMRVRELTAVRRALGEGVEDGQQDRAHLVERLRPQPRRTVRELTGGREAELEGLDRRHCCLEPGQVGVGGFGDPGDQHSHVRRDELGQRDLWSRGRP</sequence>
<evidence type="ECO:0000256" key="4">
    <source>
        <dbReference type="SAM" id="MobiDB-lite"/>
    </source>
</evidence>
<dbReference type="GO" id="GO:0016887">
    <property type="term" value="F:ATP hydrolysis activity"/>
    <property type="evidence" value="ECO:0007669"/>
    <property type="project" value="InterPro"/>
</dbReference>
<gene>
    <name evidence="6" type="ORF">E0H50_11770</name>
</gene>
<dbReference type="GO" id="GO:0005524">
    <property type="term" value="F:ATP binding"/>
    <property type="evidence" value="ECO:0007669"/>
    <property type="project" value="UniProtKB-KW"/>
</dbReference>
<organism evidence="6 7">
    <name type="scientific">Kribbella sindirgiensis</name>
    <dbReference type="NCBI Taxonomy" id="1124744"/>
    <lineage>
        <taxon>Bacteria</taxon>
        <taxon>Bacillati</taxon>
        <taxon>Actinomycetota</taxon>
        <taxon>Actinomycetes</taxon>
        <taxon>Propionibacteriales</taxon>
        <taxon>Kribbellaceae</taxon>
        <taxon>Kribbella</taxon>
    </lineage>
</organism>
<name>A0A4R0IWR1_9ACTN</name>
<dbReference type="InterPro" id="IPR041627">
    <property type="entry name" value="AAA_lid_6"/>
</dbReference>
<dbReference type="Gene3D" id="3.40.50.300">
    <property type="entry name" value="P-loop containing nucleotide triphosphate hydrolases"/>
    <property type="match status" value="2"/>
</dbReference>
<dbReference type="CDD" id="cd00009">
    <property type="entry name" value="AAA"/>
    <property type="match status" value="1"/>
</dbReference>
<dbReference type="PRINTS" id="PR00819">
    <property type="entry name" value="CBXCFQXSUPER"/>
</dbReference>
<proteinExistence type="inferred from homology"/>
<keyword evidence="3" id="KW-0067">ATP-binding</keyword>
<dbReference type="AlphaFoldDB" id="A0A4R0IWR1"/>
<evidence type="ECO:0000259" key="5">
    <source>
        <dbReference type="SMART" id="SM00382"/>
    </source>
</evidence>
<evidence type="ECO:0000313" key="6">
    <source>
        <dbReference type="EMBL" id="TCC37320.1"/>
    </source>
</evidence>
<evidence type="ECO:0000313" key="7">
    <source>
        <dbReference type="Proteomes" id="UP000292695"/>
    </source>
</evidence>
<dbReference type="Gene3D" id="1.10.8.60">
    <property type="match status" value="2"/>
</dbReference>
<dbReference type="Pfam" id="PF17866">
    <property type="entry name" value="AAA_lid_6"/>
    <property type="match status" value="2"/>
</dbReference>
<keyword evidence="7" id="KW-1185">Reference proteome</keyword>
<feature type="domain" description="AAA+ ATPase" evidence="5">
    <location>
        <begin position="420"/>
        <end position="556"/>
    </location>
</feature>
<protein>
    <submittedName>
        <fullName evidence="6">AAA family ATPase</fullName>
    </submittedName>
</protein>
<dbReference type="InterPro" id="IPR003593">
    <property type="entry name" value="AAA+_ATPase"/>
</dbReference>
<accession>A0A4R0IWR1</accession>
<dbReference type="FunFam" id="3.40.50.300:FF:000216">
    <property type="entry name" value="Type VII secretion ATPase EccA"/>
    <property type="match status" value="2"/>
</dbReference>
<dbReference type="OrthoDB" id="9806903at2"/>
<dbReference type="InterPro" id="IPR000641">
    <property type="entry name" value="CbxX/CfxQ"/>
</dbReference>
<dbReference type="Pfam" id="PF00004">
    <property type="entry name" value="AAA"/>
    <property type="match status" value="2"/>
</dbReference>
<dbReference type="InterPro" id="IPR050773">
    <property type="entry name" value="CbxX/CfxQ_RuBisCO_ESX"/>
</dbReference>
<evidence type="ECO:0000256" key="3">
    <source>
        <dbReference type="ARBA" id="ARBA00022840"/>
    </source>
</evidence>
<feature type="region of interest" description="Disordered" evidence="4">
    <location>
        <begin position="1052"/>
        <end position="1082"/>
    </location>
</feature>
<dbReference type="Proteomes" id="UP000292695">
    <property type="component" value="Unassembled WGS sequence"/>
</dbReference>